<name>A0AAX3IEZ0_9PSED</name>
<gene>
    <name evidence="1" type="ORF">NCTC10696_05150</name>
</gene>
<dbReference type="AlphaFoldDB" id="A0AAX3IEZ0"/>
<accession>A0AAX3IEZ0</accession>
<protein>
    <submittedName>
        <fullName evidence="1">Uncharacterized protein</fullName>
    </submittedName>
</protein>
<organism evidence="1 2">
    <name type="scientific">Pseudomonas synxantha</name>
    <dbReference type="NCBI Taxonomy" id="47883"/>
    <lineage>
        <taxon>Bacteria</taxon>
        <taxon>Pseudomonadati</taxon>
        <taxon>Pseudomonadota</taxon>
        <taxon>Gammaproteobacteria</taxon>
        <taxon>Pseudomonadales</taxon>
        <taxon>Pseudomonadaceae</taxon>
        <taxon>Pseudomonas</taxon>
    </lineage>
</organism>
<evidence type="ECO:0000313" key="2">
    <source>
        <dbReference type="Proteomes" id="UP000306562"/>
    </source>
</evidence>
<proteinExistence type="predicted"/>
<dbReference type="Proteomes" id="UP000306562">
    <property type="component" value="Chromosome"/>
</dbReference>
<evidence type="ECO:0000313" key="1">
    <source>
        <dbReference type="EMBL" id="VTR04714.1"/>
    </source>
</evidence>
<reference evidence="1 2" key="1">
    <citation type="submission" date="2019-05" db="EMBL/GenBank/DDBJ databases">
        <authorList>
            <consortium name="Pathogen Informatics"/>
        </authorList>
    </citation>
    <scope>NUCLEOTIDE SEQUENCE [LARGE SCALE GENOMIC DNA]</scope>
    <source>
        <strain evidence="1 2">NCTC10696</strain>
    </source>
</reference>
<sequence length="145" mass="16435">MTITKTISDLKADIIEKQNEFTTLASEIKKLEDQASTIRASRDKFGETLLKKSSTDEAKARAEKSYDNKTKLLERNESIKKLKTEARGKITSEISAIEYSISVIEALEFVEEMKALTSIKDTAKLREAFRTKLQPQHTTNNSPHQ</sequence>
<dbReference type="EMBL" id="LR590482">
    <property type="protein sequence ID" value="VTR04714.1"/>
    <property type="molecule type" value="Genomic_DNA"/>
</dbReference>
<dbReference type="RefSeq" id="WP_057021740.1">
    <property type="nucleotide sequence ID" value="NZ_CBCSGQ010000006.1"/>
</dbReference>